<dbReference type="GeneID" id="98124927"/>
<reference evidence="3 4" key="1">
    <citation type="journal article" date="2024" name="Commun. Biol.">
        <title>Comparative genomic analysis of thermophilic fungi reveals convergent evolutionary adaptations and gene losses.</title>
        <authorList>
            <person name="Steindorff A.S."/>
            <person name="Aguilar-Pontes M.V."/>
            <person name="Robinson A.J."/>
            <person name="Andreopoulos B."/>
            <person name="LaButti K."/>
            <person name="Kuo A."/>
            <person name="Mondo S."/>
            <person name="Riley R."/>
            <person name="Otillar R."/>
            <person name="Haridas S."/>
            <person name="Lipzen A."/>
            <person name="Grimwood J."/>
            <person name="Schmutz J."/>
            <person name="Clum A."/>
            <person name="Reid I.D."/>
            <person name="Moisan M.C."/>
            <person name="Butler G."/>
            <person name="Nguyen T.T.M."/>
            <person name="Dewar K."/>
            <person name="Conant G."/>
            <person name="Drula E."/>
            <person name="Henrissat B."/>
            <person name="Hansel C."/>
            <person name="Singer S."/>
            <person name="Hutchinson M.I."/>
            <person name="de Vries R.P."/>
            <person name="Natvig D.O."/>
            <person name="Powell A.J."/>
            <person name="Tsang A."/>
            <person name="Grigoriev I.V."/>
        </authorList>
    </citation>
    <scope>NUCLEOTIDE SEQUENCE [LARGE SCALE GENOMIC DNA]</scope>
    <source>
        <strain evidence="3 4">ATCC 22073</strain>
    </source>
</reference>
<dbReference type="Pfam" id="PF07890">
    <property type="entry name" value="Rrp15p"/>
    <property type="match status" value="1"/>
</dbReference>
<dbReference type="PANTHER" id="PTHR13245">
    <property type="entry name" value="RRP15-LIKE PROTEIN"/>
    <property type="match status" value="1"/>
</dbReference>
<gene>
    <name evidence="3" type="ORF">VTJ83DRAFT_3859</name>
</gene>
<evidence type="ECO:0000313" key="3">
    <source>
        <dbReference type="EMBL" id="KAL2269013.1"/>
    </source>
</evidence>
<accession>A0ABR4DF78</accession>
<name>A0ABR4DF78_9PEZI</name>
<feature type="region of interest" description="Disordered" evidence="2">
    <location>
        <begin position="1"/>
        <end position="201"/>
    </location>
</feature>
<protein>
    <recommendedName>
        <fullName evidence="5">Ribosomal RNA-processing protein 15</fullName>
    </recommendedName>
</protein>
<evidence type="ECO:0008006" key="5">
    <source>
        <dbReference type="Google" id="ProtNLM"/>
    </source>
</evidence>
<dbReference type="RefSeq" id="XP_070867737.1">
    <property type="nucleotide sequence ID" value="XM_071010283.1"/>
</dbReference>
<evidence type="ECO:0000256" key="1">
    <source>
        <dbReference type="ARBA" id="ARBA00007462"/>
    </source>
</evidence>
<proteinExistence type="inferred from homology"/>
<dbReference type="EMBL" id="JAZGUE010000003">
    <property type="protein sequence ID" value="KAL2269013.1"/>
    <property type="molecule type" value="Genomic_DNA"/>
</dbReference>
<comment type="similarity">
    <text evidence="1">Belongs to the RRP15 family.</text>
</comment>
<organism evidence="3 4">
    <name type="scientific">Remersonia thermophila</name>
    <dbReference type="NCBI Taxonomy" id="72144"/>
    <lineage>
        <taxon>Eukaryota</taxon>
        <taxon>Fungi</taxon>
        <taxon>Dikarya</taxon>
        <taxon>Ascomycota</taxon>
        <taxon>Pezizomycotina</taxon>
        <taxon>Sordariomycetes</taxon>
        <taxon>Sordariomycetidae</taxon>
        <taxon>Sordariales</taxon>
        <taxon>Sordariales incertae sedis</taxon>
        <taxon>Remersonia</taxon>
    </lineage>
</organism>
<evidence type="ECO:0000313" key="4">
    <source>
        <dbReference type="Proteomes" id="UP001600064"/>
    </source>
</evidence>
<dbReference type="PANTHER" id="PTHR13245:SF14">
    <property type="entry name" value="RRP15-LIKE PROTEIN"/>
    <property type="match status" value="1"/>
</dbReference>
<feature type="compositionally biased region" description="Acidic residues" evidence="2">
    <location>
        <begin position="132"/>
        <end position="153"/>
    </location>
</feature>
<comment type="caution">
    <text evidence="3">The sequence shown here is derived from an EMBL/GenBank/DDBJ whole genome shotgun (WGS) entry which is preliminary data.</text>
</comment>
<dbReference type="Proteomes" id="UP001600064">
    <property type="component" value="Unassembled WGS sequence"/>
</dbReference>
<keyword evidence="4" id="KW-1185">Reference proteome</keyword>
<evidence type="ECO:0000256" key="2">
    <source>
        <dbReference type="SAM" id="MobiDB-lite"/>
    </source>
</evidence>
<feature type="compositionally biased region" description="Acidic residues" evidence="2">
    <location>
        <begin position="58"/>
        <end position="71"/>
    </location>
</feature>
<feature type="compositionally biased region" description="Basic residues" evidence="2">
    <location>
        <begin position="17"/>
        <end position="26"/>
    </location>
</feature>
<dbReference type="InterPro" id="IPR012459">
    <property type="entry name" value="Rrp15"/>
</dbReference>
<feature type="compositionally biased region" description="Low complexity" evidence="2">
    <location>
        <begin position="72"/>
        <end position="93"/>
    </location>
</feature>
<sequence>MGSSIKKRSFSDAPKGRAGRPAKKPRRVVEYHSSSDGSASSDNDDDDGGAPIPANLLDSDDEDLDNIEVDDGASTAESGSGSDSDSGSASEPARPTRPKPPQPSDKKKQAQKQTPKPFVAKDAPDSSSDASSADDDDDDADDADDDDDDDDNYLSDAASGDGDGDRPRRPPKSKRNDPSAFAESMSKMLSSKLPASRRADPIVARSAAAAERARQAADSALEAKARKRLREQRRLALEKGRVRDVLVASTRRTLNLETGEVVEVPDEEAARGGEPATTAEILAQEKRLRKVAQRGVVKLFNAVRAAQVKAHEAERAARREGIVGMKRKEEKVTEMSRKGFLDLIASGGGGLKKGGLEEA</sequence>